<dbReference type="EnsemblMetazoa" id="CJA22678.1">
    <property type="protein sequence ID" value="CJA22678.1"/>
    <property type="gene ID" value="WBGene00178250"/>
</dbReference>
<dbReference type="AlphaFoldDB" id="A0A8R1I6B1"/>
<sequence>MEESDHLGNSFSDEDSFDDPVPNCISGETGKGDEEEIEGVEDEMEDEEEEEDEEMQREMLEEGDFNLLTIDNREREESAENGERYLMLLVAKIAVKNKSMDSEDLLIQLIILIDRFYYHTDSFVRCRVCRLIAILVEEENRYLETMRELGDYEFLFTDDEPAEVVTMIPIKVKNRWMEKLAKSLFDKSPQCRSCALAALSLWDQNVVYKASTPNCDKITIEDLIWRSLHDVDESVRLTASRTIHIINETDIDKCMNHVEMSRDNRVRQAIVTRLASDVHLFSFSDQQKFRFINLLSSSDSVRVRDVIHQRLVESWMKVVGEEIVSPKIFPDALPENNIPKQFPSIILDYLDPEIDAKAVYIFMKFATVRFIRSPSNSNELSRDADLEKFMKDLLKLNDSDSESIGLMRRTTWRLVEKYDLWGYSRNQQKIRRMLRSI</sequence>
<evidence type="ECO:0000256" key="1">
    <source>
        <dbReference type="SAM" id="MobiDB-lite"/>
    </source>
</evidence>
<dbReference type="Proteomes" id="UP000005237">
    <property type="component" value="Unassembled WGS sequence"/>
</dbReference>
<evidence type="ECO:0000313" key="2">
    <source>
        <dbReference type="EnsemblMetazoa" id="CJA22678.1"/>
    </source>
</evidence>
<evidence type="ECO:0000313" key="3">
    <source>
        <dbReference type="Proteomes" id="UP000005237"/>
    </source>
</evidence>
<dbReference type="InterPro" id="IPR011989">
    <property type="entry name" value="ARM-like"/>
</dbReference>
<accession>A0A8R1I6B1</accession>
<feature type="region of interest" description="Disordered" evidence="1">
    <location>
        <begin position="1"/>
        <end position="56"/>
    </location>
</feature>
<dbReference type="InterPro" id="IPR016024">
    <property type="entry name" value="ARM-type_fold"/>
</dbReference>
<proteinExistence type="predicted"/>
<feature type="compositionally biased region" description="Acidic residues" evidence="1">
    <location>
        <begin position="33"/>
        <end position="55"/>
    </location>
</feature>
<reference evidence="2" key="2">
    <citation type="submission" date="2022-06" db="UniProtKB">
        <authorList>
            <consortium name="EnsemblMetazoa"/>
        </authorList>
    </citation>
    <scope>IDENTIFICATION</scope>
    <source>
        <strain evidence="2">DF5081</strain>
    </source>
</reference>
<dbReference type="Gene3D" id="1.25.10.10">
    <property type="entry name" value="Leucine-rich Repeat Variant"/>
    <property type="match status" value="1"/>
</dbReference>
<organism evidence="2 3">
    <name type="scientific">Caenorhabditis japonica</name>
    <dbReference type="NCBI Taxonomy" id="281687"/>
    <lineage>
        <taxon>Eukaryota</taxon>
        <taxon>Metazoa</taxon>
        <taxon>Ecdysozoa</taxon>
        <taxon>Nematoda</taxon>
        <taxon>Chromadorea</taxon>
        <taxon>Rhabditida</taxon>
        <taxon>Rhabditina</taxon>
        <taxon>Rhabditomorpha</taxon>
        <taxon>Rhabditoidea</taxon>
        <taxon>Rhabditidae</taxon>
        <taxon>Peloderinae</taxon>
        <taxon>Caenorhabditis</taxon>
    </lineage>
</organism>
<keyword evidence="3" id="KW-1185">Reference proteome</keyword>
<reference evidence="3" key="1">
    <citation type="submission" date="2010-08" db="EMBL/GenBank/DDBJ databases">
        <authorList>
            <consortium name="Caenorhabditis japonica Sequencing Consortium"/>
            <person name="Wilson R.K."/>
        </authorList>
    </citation>
    <scope>NUCLEOTIDE SEQUENCE [LARGE SCALE GENOMIC DNA]</scope>
    <source>
        <strain evidence="3">DF5081</strain>
    </source>
</reference>
<name>A0A8R1I6B1_CAEJA</name>
<dbReference type="SUPFAM" id="SSF48371">
    <property type="entry name" value="ARM repeat"/>
    <property type="match status" value="1"/>
</dbReference>
<protein>
    <submittedName>
        <fullName evidence="2">Uncharacterized protein</fullName>
    </submittedName>
</protein>